<evidence type="ECO:0000256" key="1">
    <source>
        <dbReference type="SAM" id="Coils"/>
    </source>
</evidence>
<evidence type="ECO:0000313" key="3">
    <source>
        <dbReference type="EMBL" id="MFC0517604.1"/>
    </source>
</evidence>
<feature type="coiled-coil region" evidence="1">
    <location>
        <begin position="3"/>
        <end position="30"/>
    </location>
</feature>
<protein>
    <recommendedName>
        <fullName evidence="5">HEAT repeat domain-containing protein</fullName>
    </recommendedName>
</protein>
<reference evidence="3 4" key="1">
    <citation type="submission" date="2024-09" db="EMBL/GenBank/DDBJ databases">
        <authorList>
            <person name="Sun Q."/>
            <person name="Mori K."/>
        </authorList>
    </citation>
    <scope>NUCLEOTIDE SEQUENCE [LARGE SCALE GENOMIC DNA]</scope>
    <source>
        <strain evidence="3 4">NCAIM B.02415</strain>
    </source>
</reference>
<dbReference type="EMBL" id="JBHLTS010000075">
    <property type="protein sequence ID" value="MFC0517604.1"/>
    <property type="molecule type" value="Genomic_DNA"/>
</dbReference>
<gene>
    <name evidence="3" type="ORF">ACFFGT_25550</name>
</gene>
<evidence type="ECO:0000256" key="2">
    <source>
        <dbReference type="SAM" id="Phobius"/>
    </source>
</evidence>
<evidence type="ECO:0000313" key="4">
    <source>
        <dbReference type="Proteomes" id="UP001589828"/>
    </source>
</evidence>
<comment type="caution">
    <text evidence="3">The sequence shown here is derived from an EMBL/GenBank/DDBJ whole genome shotgun (WGS) entry which is preliminary data.</text>
</comment>
<accession>A0ABV6LDP7</accession>
<keyword evidence="2" id="KW-0472">Membrane</keyword>
<feature type="transmembrane region" description="Helical" evidence="2">
    <location>
        <begin position="32"/>
        <end position="53"/>
    </location>
</feature>
<keyword evidence="4" id="KW-1185">Reference proteome</keyword>
<keyword evidence="1" id="KW-0175">Coiled coil</keyword>
<dbReference type="Proteomes" id="UP001589828">
    <property type="component" value="Unassembled WGS sequence"/>
</dbReference>
<organism evidence="3 4">
    <name type="scientific">Mucilaginibacter angelicae</name>
    <dbReference type="NCBI Taxonomy" id="869718"/>
    <lineage>
        <taxon>Bacteria</taxon>
        <taxon>Pseudomonadati</taxon>
        <taxon>Bacteroidota</taxon>
        <taxon>Sphingobacteriia</taxon>
        <taxon>Sphingobacteriales</taxon>
        <taxon>Sphingobacteriaceae</taxon>
        <taxon>Mucilaginibacter</taxon>
    </lineage>
</organism>
<keyword evidence="2" id="KW-0812">Transmembrane</keyword>
<sequence length="254" mass="28831">MTAEQLTKEIDDLKKELAGLKETSDEDKKKDFWLKFFSSIFLPLAITASGYWFSQAIKKQDMEQSRDHDVLANQQYQQQMQLSIQNQRLETYKFVTPLLDIMVNNPDPQKRVYAAKVITEVLPNDAPELLKTAIASDPANTKKYQSAYDSTQVKLVAGLFSDNSSTRTNSANDIMVNWYKTASIVPPLIDYALRNMNNANGIFNTVVVLQNMHGNVLKVNKAKIQDFLQKVMKLDNMHNTVANATDLYKALNTL</sequence>
<keyword evidence="2" id="KW-1133">Transmembrane helix</keyword>
<proteinExistence type="predicted"/>
<evidence type="ECO:0008006" key="5">
    <source>
        <dbReference type="Google" id="ProtNLM"/>
    </source>
</evidence>
<dbReference type="RefSeq" id="WP_377025348.1">
    <property type="nucleotide sequence ID" value="NZ_JBHLTS010000075.1"/>
</dbReference>
<name>A0ABV6LDP7_9SPHI</name>